<accession>A0AAW2VWU0</accession>
<comment type="caution">
    <text evidence="2">The sequence shown here is derived from an EMBL/GenBank/DDBJ whole genome shotgun (WGS) entry which is preliminary data.</text>
</comment>
<gene>
    <name evidence="2" type="ORF">Slati_2712600</name>
</gene>
<dbReference type="Pfam" id="PF07727">
    <property type="entry name" value="RVT_2"/>
    <property type="match status" value="1"/>
</dbReference>
<dbReference type="EMBL" id="JACGWN010000009">
    <property type="protein sequence ID" value="KAL0433783.1"/>
    <property type="molecule type" value="Genomic_DNA"/>
</dbReference>
<reference evidence="2" key="2">
    <citation type="journal article" date="2024" name="Plant">
        <title>Genomic evolution and insights into agronomic trait innovations of Sesamum species.</title>
        <authorList>
            <person name="Miao H."/>
            <person name="Wang L."/>
            <person name="Qu L."/>
            <person name="Liu H."/>
            <person name="Sun Y."/>
            <person name="Le M."/>
            <person name="Wang Q."/>
            <person name="Wei S."/>
            <person name="Zheng Y."/>
            <person name="Lin W."/>
            <person name="Duan Y."/>
            <person name="Cao H."/>
            <person name="Xiong S."/>
            <person name="Wang X."/>
            <person name="Wei L."/>
            <person name="Li C."/>
            <person name="Ma Q."/>
            <person name="Ju M."/>
            <person name="Zhao R."/>
            <person name="Li G."/>
            <person name="Mu C."/>
            <person name="Tian Q."/>
            <person name="Mei H."/>
            <person name="Zhang T."/>
            <person name="Gao T."/>
            <person name="Zhang H."/>
        </authorList>
    </citation>
    <scope>NUCLEOTIDE SEQUENCE</scope>
    <source>
        <strain evidence="2">KEN1</strain>
    </source>
</reference>
<evidence type="ECO:0000259" key="1">
    <source>
        <dbReference type="Pfam" id="PF07727"/>
    </source>
</evidence>
<evidence type="ECO:0000313" key="2">
    <source>
        <dbReference type="EMBL" id="KAL0433783.1"/>
    </source>
</evidence>
<sequence length="216" mass="24886">MLDKFVEDEEWNWDDAEKKGHMAVLKLKFSGSSNKEENDWQSEIVDHAPVRGIRPEGKKVIGVKWVFRTMLNVNGSINKYKARLVVKGYAQIFGVNYSDTFAPIARLDKIRLLLAIASQKRWKVFQLDVKSAFLNGVLQEEIYVEQPQEFVKEGGDKVYLLKKALYGLKQAPRAWYSKIDEHLLNLGFIKSLSKATLYVKYNGTKARRSVKRMLQG</sequence>
<dbReference type="AlphaFoldDB" id="A0AAW2VWU0"/>
<dbReference type="InterPro" id="IPR043502">
    <property type="entry name" value="DNA/RNA_pol_sf"/>
</dbReference>
<proteinExistence type="predicted"/>
<reference evidence="2" key="1">
    <citation type="submission" date="2020-06" db="EMBL/GenBank/DDBJ databases">
        <authorList>
            <person name="Li T."/>
            <person name="Hu X."/>
            <person name="Zhang T."/>
            <person name="Song X."/>
            <person name="Zhang H."/>
            <person name="Dai N."/>
            <person name="Sheng W."/>
            <person name="Hou X."/>
            <person name="Wei L."/>
        </authorList>
    </citation>
    <scope>NUCLEOTIDE SEQUENCE</scope>
    <source>
        <strain evidence="2">KEN1</strain>
        <tissue evidence="2">Leaf</tissue>
    </source>
</reference>
<feature type="domain" description="Reverse transcriptase Ty1/copia-type" evidence="1">
    <location>
        <begin position="55"/>
        <end position="204"/>
    </location>
</feature>
<dbReference type="InterPro" id="IPR013103">
    <property type="entry name" value="RVT_2"/>
</dbReference>
<name>A0AAW2VWU0_9LAMI</name>
<dbReference type="SUPFAM" id="SSF56672">
    <property type="entry name" value="DNA/RNA polymerases"/>
    <property type="match status" value="1"/>
</dbReference>
<organism evidence="2">
    <name type="scientific">Sesamum latifolium</name>
    <dbReference type="NCBI Taxonomy" id="2727402"/>
    <lineage>
        <taxon>Eukaryota</taxon>
        <taxon>Viridiplantae</taxon>
        <taxon>Streptophyta</taxon>
        <taxon>Embryophyta</taxon>
        <taxon>Tracheophyta</taxon>
        <taxon>Spermatophyta</taxon>
        <taxon>Magnoliopsida</taxon>
        <taxon>eudicotyledons</taxon>
        <taxon>Gunneridae</taxon>
        <taxon>Pentapetalae</taxon>
        <taxon>asterids</taxon>
        <taxon>lamiids</taxon>
        <taxon>Lamiales</taxon>
        <taxon>Pedaliaceae</taxon>
        <taxon>Sesamum</taxon>
    </lineage>
</organism>
<protein>
    <submittedName>
        <fullName evidence="2">Retrovirus-related Pol polyprotein from transposon RE2</fullName>
    </submittedName>
</protein>